<evidence type="ECO:0000313" key="1">
    <source>
        <dbReference type="EMBL" id="JAI05825.1"/>
    </source>
</evidence>
<protein>
    <submittedName>
        <fullName evidence="1">Uncharacterized protein</fullName>
    </submittedName>
</protein>
<organism evidence="1">
    <name type="scientific">Anguilla anguilla</name>
    <name type="common">European freshwater eel</name>
    <name type="synonym">Muraena anguilla</name>
    <dbReference type="NCBI Taxonomy" id="7936"/>
    <lineage>
        <taxon>Eukaryota</taxon>
        <taxon>Metazoa</taxon>
        <taxon>Chordata</taxon>
        <taxon>Craniata</taxon>
        <taxon>Vertebrata</taxon>
        <taxon>Euteleostomi</taxon>
        <taxon>Actinopterygii</taxon>
        <taxon>Neopterygii</taxon>
        <taxon>Teleostei</taxon>
        <taxon>Anguilliformes</taxon>
        <taxon>Anguillidae</taxon>
        <taxon>Anguilla</taxon>
    </lineage>
</organism>
<reference evidence="1" key="2">
    <citation type="journal article" date="2015" name="Fish Shellfish Immunol.">
        <title>Early steps in the European eel (Anguilla anguilla)-Vibrio vulnificus interaction in the gills: Role of the RtxA13 toxin.</title>
        <authorList>
            <person name="Callol A."/>
            <person name="Pajuelo D."/>
            <person name="Ebbesson L."/>
            <person name="Teles M."/>
            <person name="MacKenzie S."/>
            <person name="Amaro C."/>
        </authorList>
    </citation>
    <scope>NUCLEOTIDE SEQUENCE</scope>
</reference>
<dbReference type="EMBL" id="GBXM01002753">
    <property type="protein sequence ID" value="JAI05825.1"/>
    <property type="molecule type" value="Transcribed_RNA"/>
</dbReference>
<proteinExistence type="predicted"/>
<dbReference type="AlphaFoldDB" id="A0A0E9XT49"/>
<sequence>MLTTLLEYWSISLTVCPVPASSRWASPL</sequence>
<reference evidence="1" key="1">
    <citation type="submission" date="2014-11" db="EMBL/GenBank/DDBJ databases">
        <authorList>
            <person name="Amaro Gonzalez C."/>
        </authorList>
    </citation>
    <scope>NUCLEOTIDE SEQUENCE</scope>
</reference>
<name>A0A0E9XT49_ANGAN</name>
<accession>A0A0E9XT49</accession>